<dbReference type="PANTHER" id="PTHR11544">
    <property type="entry name" value="COLD SHOCK DOMAIN CONTAINING PROTEINS"/>
    <property type="match status" value="1"/>
</dbReference>
<dbReference type="InterPro" id="IPR050181">
    <property type="entry name" value="Cold_shock_domain"/>
</dbReference>
<gene>
    <name evidence="4" type="ORF">CHR90_04895</name>
</gene>
<dbReference type="InterPro" id="IPR011129">
    <property type="entry name" value="CSD"/>
</dbReference>
<evidence type="ECO:0000259" key="3">
    <source>
        <dbReference type="PROSITE" id="PS51857"/>
    </source>
</evidence>
<dbReference type="Pfam" id="PF00313">
    <property type="entry name" value="CSD"/>
    <property type="match status" value="2"/>
</dbReference>
<feature type="region of interest" description="Disordered" evidence="2">
    <location>
        <begin position="203"/>
        <end position="229"/>
    </location>
</feature>
<dbReference type="GO" id="GO:0005829">
    <property type="term" value="C:cytosol"/>
    <property type="evidence" value="ECO:0007669"/>
    <property type="project" value="UniProtKB-ARBA"/>
</dbReference>
<evidence type="ECO:0000313" key="4">
    <source>
        <dbReference type="EMBL" id="OYQ20411.1"/>
    </source>
</evidence>
<name>A0A255XU42_9PROT</name>
<dbReference type="OrthoDB" id="9791685at2"/>
<feature type="domain" description="CSD" evidence="3">
    <location>
        <begin position="152"/>
        <end position="217"/>
    </location>
</feature>
<feature type="compositionally biased region" description="Basic and acidic residues" evidence="2">
    <location>
        <begin position="203"/>
        <end position="216"/>
    </location>
</feature>
<evidence type="ECO:0000313" key="5">
    <source>
        <dbReference type="Proteomes" id="UP000216361"/>
    </source>
</evidence>
<dbReference type="GO" id="GO:0003676">
    <property type="term" value="F:nucleic acid binding"/>
    <property type="evidence" value="ECO:0007669"/>
    <property type="project" value="InterPro"/>
</dbReference>
<dbReference type="CDD" id="cd04458">
    <property type="entry name" value="CSP_CDS"/>
    <property type="match status" value="2"/>
</dbReference>
<dbReference type="PROSITE" id="PS00352">
    <property type="entry name" value="CSD_1"/>
    <property type="match status" value="2"/>
</dbReference>
<accession>A0A255XU42</accession>
<comment type="caution">
    <text evidence="4">The sequence shown here is derived from an EMBL/GenBank/DDBJ whole genome shotgun (WGS) entry which is preliminary data.</text>
</comment>
<proteinExistence type="predicted"/>
<comment type="subcellular location">
    <subcellularLocation>
        <location evidence="1">Cytoplasm</location>
    </subcellularLocation>
</comment>
<evidence type="ECO:0000256" key="2">
    <source>
        <dbReference type="SAM" id="MobiDB-lite"/>
    </source>
</evidence>
<dbReference type="InterPro" id="IPR002059">
    <property type="entry name" value="CSP_DNA-bd"/>
</dbReference>
<dbReference type="InterPro" id="IPR012340">
    <property type="entry name" value="NA-bd_OB-fold"/>
</dbReference>
<feature type="region of interest" description="Disordered" evidence="2">
    <location>
        <begin position="70"/>
        <end position="156"/>
    </location>
</feature>
<dbReference type="RefSeq" id="WP_094407874.1">
    <property type="nucleotide sequence ID" value="NZ_BMJZ01000008.1"/>
</dbReference>
<dbReference type="SUPFAM" id="SSF50249">
    <property type="entry name" value="Nucleic acid-binding proteins"/>
    <property type="match status" value="2"/>
</dbReference>
<evidence type="ECO:0000256" key="1">
    <source>
        <dbReference type="RuleBase" id="RU000408"/>
    </source>
</evidence>
<dbReference type="Proteomes" id="UP000216361">
    <property type="component" value="Unassembled WGS sequence"/>
</dbReference>
<dbReference type="EMBL" id="NOXS01000028">
    <property type="protein sequence ID" value="OYQ20411.1"/>
    <property type="molecule type" value="Genomic_DNA"/>
</dbReference>
<protein>
    <recommendedName>
        <fullName evidence="3">CSD domain-containing protein</fullName>
    </recommendedName>
</protein>
<feature type="domain" description="CSD" evidence="3">
    <location>
        <begin position="5"/>
        <end position="73"/>
    </location>
</feature>
<dbReference type="SMART" id="SM00357">
    <property type="entry name" value="CSP"/>
    <property type="match status" value="2"/>
</dbReference>
<reference evidence="4 5" key="1">
    <citation type="submission" date="2017-07" db="EMBL/GenBank/DDBJ databases">
        <title>Elstera cyanobacteriorum sp. nov., a novel bacterium isolated from cyanobacterial aggregates in a eutrophic lake.</title>
        <authorList>
            <person name="Cai H."/>
        </authorList>
    </citation>
    <scope>NUCLEOTIDE SEQUENCE [LARGE SCALE GENOMIC DNA]</scope>
    <source>
        <strain evidence="4 5">TH019</strain>
    </source>
</reference>
<dbReference type="AlphaFoldDB" id="A0A255XU42"/>
<dbReference type="PRINTS" id="PR00050">
    <property type="entry name" value="COLDSHOCK"/>
</dbReference>
<dbReference type="Gene3D" id="2.40.50.140">
    <property type="entry name" value="Nucleic acid-binding proteins"/>
    <property type="match status" value="2"/>
</dbReference>
<dbReference type="PROSITE" id="PS51857">
    <property type="entry name" value="CSD_2"/>
    <property type="match status" value="2"/>
</dbReference>
<sequence length="229" mass="23921">MATERLSGAVTWFSATKGFGFIKPTDGSEDVFVHVSVVQRAGLEQLKEGATVSCEVAPGKKGRQVTRMLEVDDSTAVENPQGEPPRSPRPPRGDSYGDRGGFGGGFDRGDRGGFGGGYDRGDRGGFGGGFDRGDRGGFGGGGFDRGGPAGEPGEGTVKWFNATKGFGFITPDSGGKDVFLHASVLRRAGLVDVQPGQRVRFSSIERDKGPEARTLELDGEAPAPSGDSY</sequence>
<keyword evidence="5" id="KW-1185">Reference proteome</keyword>
<feature type="compositionally biased region" description="Gly residues" evidence="2">
    <location>
        <begin position="98"/>
        <end position="153"/>
    </location>
</feature>
<organism evidence="4 5">
    <name type="scientific">Elstera cyanobacteriorum</name>
    <dbReference type="NCBI Taxonomy" id="2022747"/>
    <lineage>
        <taxon>Bacteria</taxon>
        <taxon>Pseudomonadati</taxon>
        <taxon>Pseudomonadota</taxon>
        <taxon>Alphaproteobacteria</taxon>
        <taxon>Rhodospirillales</taxon>
        <taxon>Rhodospirillaceae</taxon>
        <taxon>Elstera</taxon>
    </lineage>
</organism>
<dbReference type="InterPro" id="IPR019844">
    <property type="entry name" value="CSD_CS"/>
</dbReference>